<evidence type="ECO:0000313" key="1">
    <source>
        <dbReference type="EMBL" id="KAK4777622.1"/>
    </source>
</evidence>
<protein>
    <submittedName>
        <fullName evidence="1">Uncharacterized protein</fullName>
    </submittedName>
</protein>
<sequence length="149" mass="17264">MSLDKDGLTEVAMEVERTVVEAEHLGEALEVRVLNHKVPLRVVPDHVEVSNCDLHSPVGLVALFYVPVDPYRAHVVRAPHQIRQVLCWIVRHLQQRHHLPVPEKKQRIHHHCTSQHPYDISGLFTGEPDRVLWPERREEKQFQVSPEAL</sequence>
<dbReference type="Proteomes" id="UP001345219">
    <property type="component" value="Chromosome 14"/>
</dbReference>
<keyword evidence="2" id="KW-1185">Reference proteome</keyword>
<reference evidence="1 2" key="1">
    <citation type="journal article" date="2023" name="Hortic Res">
        <title>Pangenome of water caltrop reveals structural variations and asymmetric subgenome divergence after allopolyploidization.</title>
        <authorList>
            <person name="Zhang X."/>
            <person name="Chen Y."/>
            <person name="Wang L."/>
            <person name="Yuan Y."/>
            <person name="Fang M."/>
            <person name="Shi L."/>
            <person name="Lu R."/>
            <person name="Comes H.P."/>
            <person name="Ma Y."/>
            <person name="Chen Y."/>
            <person name="Huang G."/>
            <person name="Zhou Y."/>
            <person name="Zheng Z."/>
            <person name="Qiu Y."/>
        </authorList>
    </citation>
    <scope>NUCLEOTIDE SEQUENCE [LARGE SCALE GENOMIC DNA]</scope>
    <source>
        <tissue evidence="1">Roots</tissue>
    </source>
</reference>
<dbReference type="AlphaFoldDB" id="A0AAN7LAZ2"/>
<name>A0AAN7LAZ2_9MYRT</name>
<organism evidence="1 2">
    <name type="scientific">Trapa incisa</name>
    <dbReference type="NCBI Taxonomy" id="236973"/>
    <lineage>
        <taxon>Eukaryota</taxon>
        <taxon>Viridiplantae</taxon>
        <taxon>Streptophyta</taxon>
        <taxon>Embryophyta</taxon>
        <taxon>Tracheophyta</taxon>
        <taxon>Spermatophyta</taxon>
        <taxon>Magnoliopsida</taxon>
        <taxon>eudicotyledons</taxon>
        <taxon>Gunneridae</taxon>
        <taxon>Pentapetalae</taxon>
        <taxon>rosids</taxon>
        <taxon>malvids</taxon>
        <taxon>Myrtales</taxon>
        <taxon>Lythraceae</taxon>
        <taxon>Trapa</taxon>
    </lineage>
</organism>
<accession>A0AAN7LAZ2</accession>
<gene>
    <name evidence="1" type="ORF">SAY87_017809</name>
</gene>
<dbReference type="EMBL" id="JAXIOK010000002">
    <property type="protein sequence ID" value="KAK4777622.1"/>
    <property type="molecule type" value="Genomic_DNA"/>
</dbReference>
<proteinExistence type="predicted"/>
<evidence type="ECO:0000313" key="2">
    <source>
        <dbReference type="Proteomes" id="UP001345219"/>
    </source>
</evidence>
<comment type="caution">
    <text evidence="1">The sequence shown here is derived from an EMBL/GenBank/DDBJ whole genome shotgun (WGS) entry which is preliminary data.</text>
</comment>